<comment type="caution">
    <text evidence="1">The sequence shown here is derived from an EMBL/GenBank/DDBJ whole genome shotgun (WGS) entry which is preliminary data.</text>
</comment>
<evidence type="ECO:0000313" key="2">
    <source>
        <dbReference type="Proteomes" id="UP001497680"/>
    </source>
</evidence>
<gene>
    <name evidence="1" type="ORF">F4821DRAFT_250456</name>
</gene>
<evidence type="ECO:0000313" key="1">
    <source>
        <dbReference type="EMBL" id="KAI6080909.1"/>
    </source>
</evidence>
<organism evidence="1 2">
    <name type="scientific">Hypoxylon rubiginosum</name>
    <dbReference type="NCBI Taxonomy" id="110542"/>
    <lineage>
        <taxon>Eukaryota</taxon>
        <taxon>Fungi</taxon>
        <taxon>Dikarya</taxon>
        <taxon>Ascomycota</taxon>
        <taxon>Pezizomycotina</taxon>
        <taxon>Sordariomycetes</taxon>
        <taxon>Xylariomycetidae</taxon>
        <taxon>Xylariales</taxon>
        <taxon>Hypoxylaceae</taxon>
        <taxon>Hypoxylon</taxon>
    </lineage>
</organism>
<keyword evidence="2" id="KW-1185">Reference proteome</keyword>
<dbReference type="EMBL" id="MU394416">
    <property type="protein sequence ID" value="KAI6080909.1"/>
    <property type="molecule type" value="Genomic_DNA"/>
</dbReference>
<dbReference type="Proteomes" id="UP001497680">
    <property type="component" value="Unassembled WGS sequence"/>
</dbReference>
<name>A0ACC0CKI9_9PEZI</name>
<reference evidence="1 2" key="1">
    <citation type="journal article" date="2022" name="New Phytol.">
        <title>Ecological generalism drives hyperdiversity of secondary metabolite gene clusters in xylarialean endophytes.</title>
        <authorList>
            <person name="Franco M.E.E."/>
            <person name="Wisecaver J.H."/>
            <person name="Arnold A.E."/>
            <person name="Ju Y.M."/>
            <person name="Slot J.C."/>
            <person name="Ahrendt S."/>
            <person name="Moore L.P."/>
            <person name="Eastman K.E."/>
            <person name="Scott K."/>
            <person name="Konkel Z."/>
            <person name="Mondo S.J."/>
            <person name="Kuo A."/>
            <person name="Hayes R.D."/>
            <person name="Haridas S."/>
            <person name="Andreopoulos B."/>
            <person name="Riley R."/>
            <person name="LaButti K."/>
            <person name="Pangilinan J."/>
            <person name="Lipzen A."/>
            <person name="Amirebrahimi M."/>
            <person name="Yan J."/>
            <person name="Adam C."/>
            <person name="Keymanesh K."/>
            <person name="Ng V."/>
            <person name="Louie K."/>
            <person name="Northen T."/>
            <person name="Drula E."/>
            <person name="Henrissat B."/>
            <person name="Hsieh H.M."/>
            <person name="Youens-Clark K."/>
            <person name="Lutzoni F."/>
            <person name="Miadlikowska J."/>
            <person name="Eastwood D.C."/>
            <person name="Hamelin R.C."/>
            <person name="Grigoriev I.V."/>
            <person name="U'Ren J.M."/>
        </authorList>
    </citation>
    <scope>NUCLEOTIDE SEQUENCE [LARGE SCALE GENOMIC DNA]</scope>
    <source>
        <strain evidence="1 2">ER1909</strain>
    </source>
</reference>
<sequence length="645" mass="73972">MSRAATTRKKMMSNCRECRDAPNVMSSEKSLATLKILSEHCMRYKLFLESANVFKDRWVQDGHNDDTLIILSITNNFLRPNPMRTFLSWPSGAGAEKKIELVISGEPGREIPWLEFPTRPLPSYNIQGYVDFIRSHLNSCNAHNDCNEPELSSNQNPSRLLKIRAIDSTLEVLLIETSTTGYTYTAVSHCWGDSEVAQKMPKTTRDNIQRHIDNWYSISCLTKTFQHAVDITWRLGLEYIWIDSLCIIQHDKDDWEKECRKMAGVYGGARLVISAAHAKDGNGGLYMTSIPYRRIEFQTWAGDTIRAVVTADELQGPARKHDMWKTGEQYWRADDLPLFERAWVFQERMLAKRIVHFTSSELVWECRSQVDCECGDLQDVSASWEEFKVGKSIKTKYFEIARWGNDLERLNFWHDITSQFSARNITHHSDRLPALASTARQIDMPGVLGRYLCGIWEDTIPRNLLWWSQYTDTKQFPRQHSHEATHVRSKDKSIPSWSWLSIEGRVSTWGKALLTLAKITAINYTLATDDPYGACEKGEIQLCAAVSPIKISISTQEDGSSLSEVHRESSPKRYPLIPDTQPFEYSEDELLKLQVIALQFSITHLFTESMILCREKGSAKYRRLGIANVDGELFEGSRFEVIIII</sequence>
<proteinExistence type="predicted"/>
<protein>
    <submittedName>
        <fullName evidence="1">Heterokaryon incompatibility protein-domain-containing protein</fullName>
    </submittedName>
</protein>
<accession>A0ACC0CKI9</accession>